<dbReference type="InterPro" id="IPR002475">
    <property type="entry name" value="Bcl2-like"/>
</dbReference>
<reference evidence="11" key="1">
    <citation type="submission" date="2013-03" db="EMBL/GenBank/DDBJ databases">
        <title>The Genome Sequence of Anopheles minimus MINIMUS1.</title>
        <authorList>
            <consortium name="The Broad Institute Genomics Platform"/>
            <person name="Neafsey D.E."/>
            <person name="Walton C."/>
            <person name="Walker B."/>
            <person name="Young S.K."/>
            <person name="Zeng Q."/>
            <person name="Gargeya S."/>
            <person name="Fitzgerald M."/>
            <person name="Haas B."/>
            <person name="Abouelleil A."/>
            <person name="Allen A.W."/>
            <person name="Alvarado L."/>
            <person name="Arachchi H.M."/>
            <person name="Berlin A.M."/>
            <person name="Chapman S.B."/>
            <person name="Gainer-Dewar J."/>
            <person name="Goldberg J."/>
            <person name="Griggs A."/>
            <person name="Gujja S."/>
            <person name="Hansen M."/>
            <person name="Howarth C."/>
            <person name="Imamovic A."/>
            <person name="Ireland A."/>
            <person name="Larimer J."/>
            <person name="McCowan C."/>
            <person name="Murphy C."/>
            <person name="Pearson M."/>
            <person name="Poon T.W."/>
            <person name="Priest M."/>
            <person name="Roberts A."/>
            <person name="Saif S."/>
            <person name="Shea T."/>
            <person name="Sisk P."/>
            <person name="Sykes S."/>
            <person name="Wortman J."/>
            <person name="Nusbaum C."/>
            <person name="Birren B."/>
        </authorList>
    </citation>
    <scope>NUCLEOTIDE SEQUENCE [LARGE SCALE GENOMIC DNA]</scope>
    <source>
        <strain evidence="11">MINIMUS1</strain>
    </source>
</reference>
<name>A0A182WEU0_9DIPT</name>
<organism evidence="10 11">
    <name type="scientific">Anopheles minimus</name>
    <dbReference type="NCBI Taxonomy" id="112268"/>
    <lineage>
        <taxon>Eukaryota</taxon>
        <taxon>Metazoa</taxon>
        <taxon>Ecdysozoa</taxon>
        <taxon>Arthropoda</taxon>
        <taxon>Hexapoda</taxon>
        <taxon>Insecta</taxon>
        <taxon>Pterygota</taxon>
        <taxon>Neoptera</taxon>
        <taxon>Endopterygota</taxon>
        <taxon>Diptera</taxon>
        <taxon>Nematocera</taxon>
        <taxon>Culicoidea</taxon>
        <taxon>Culicidae</taxon>
        <taxon>Anophelinae</taxon>
        <taxon>Anopheles</taxon>
    </lineage>
</organism>
<feature type="region of interest" description="Disordered" evidence="7">
    <location>
        <begin position="56"/>
        <end position="76"/>
    </location>
</feature>
<dbReference type="InterPro" id="IPR026298">
    <property type="entry name" value="Bcl-2_fam"/>
</dbReference>
<accession>A0A182WEU0</accession>
<evidence type="ECO:0000256" key="6">
    <source>
        <dbReference type="ARBA" id="ARBA00023136"/>
    </source>
</evidence>
<dbReference type="VEuPathDB" id="VectorBase:AMIN008886"/>
<feature type="domain" description="Bcl-2 Bcl-2 homology region 1-3" evidence="9">
    <location>
        <begin position="430"/>
        <end position="535"/>
    </location>
</feature>
<dbReference type="FunFam" id="1.10.437.10:FF:000009">
    <property type="entry name" value="Uncharacterized protein, isoform A"/>
    <property type="match status" value="2"/>
</dbReference>
<keyword evidence="5 8" id="KW-1133">Transmembrane helix</keyword>
<dbReference type="STRING" id="112268.A0A182WEU0"/>
<evidence type="ECO:0000259" key="9">
    <source>
        <dbReference type="SMART" id="SM00337"/>
    </source>
</evidence>
<dbReference type="PROSITE" id="PS50062">
    <property type="entry name" value="BCL2_FAMILY"/>
    <property type="match status" value="2"/>
</dbReference>
<comment type="subcellular location">
    <subcellularLocation>
        <location evidence="1">Membrane</location>
        <topology evidence="1">Single-pass membrane protein</topology>
    </subcellularLocation>
</comment>
<keyword evidence="11" id="KW-1185">Reference proteome</keyword>
<dbReference type="EnsemblMetazoa" id="AMIN008886-RA">
    <property type="protein sequence ID" value="AMIN008886-PA"/>
    <property type="gene ID" value="AMIN008886"/>
</dbReference>
<feature type="domain" description="Bcl-2 Bcl-2 homology region 1-3" evidence="9">
    <location>
        <begin position="211"/>
        <end position="316"/>
    </location>
</feature>
<keyword evidence="3 8" id="KW-0812">Transmembrane</keyword>
<dbReference type="GO" id="GO:0097192">
    <property type="term" value="P:extrinsic apoptotic signaling pathway in absence of ligand"/>
    <property type="evidence" value="ECO:0007669"/>
    <property type="project" value="TreeGrafter"/>
</dbReference>
<dbReference type="Pfam" id="PF00452">
    <property type="entry name" value="Bcl-2"/>
    <property type="match status" value="2"/>
</dbReference>
<dbReference type="GO" id="GO:0001836">
    <property type="term" value="P:release of cytochrome c from mitochondria"/>
    <property type="evidence" value="ECO:0007669"/>
    <property type="project" value="TreeGrafter"/>
</dbReference>
<comment type="similarity">
    <text evidence="2">Belongs to the Bcl-2 family.</text>
</comment>
<proteinExistence type="inferred from homology"/>
<dbReference type="InterPro" id="IPR046371">
    <property type="entry name" value="Bcl-2_BH1-3"/>
</dbReference>
<dbReference type="AlphaFoldDB" id="A0A182WEU0"/>
<dbReference type="SUPFAM" id="SSF56854">
    <property type="entry name" value="Bcl-2 inhibitors of programmed cell death"/>
    <property type="match status" value="2"/>
</dbReference>
<protein>
    <recommendedName>
        <fullName evidence="9">Bcl-2 Bcl-2 homology region 1-3 domain-containing protein</fullName>
    </recommendedName>
</protein>
<evidence type="ECO:0000256" key="1">
    <source>
        <dbReference type="ARBA" id="ARBA00004167"/>
    </source>
</evidence>
<evidence type="ECO:0000256" key="4">
    <source>
        <dbReference type="ARBA" id="ARBA00022703"/>
    </source>
</evidence>
<keyword evidence="6 8" id="KW-0472">Membrane</keyword>
<evidence type="ECO:0000313" key="10">
    <source>
        <dbReference type="EnsemblMetazoa" id="AMIN008886-PA"/>
    </source>
</evidence>
<dbReference type="InterPro" id="IPR036834">
    <property type="entry name" value="Bcl-2-like_sf"/>
</dbReference>
<dbReference type="GO" id="GO:0042981">
    <property type="term" value="P:regulation of apoptotic process"/>
    <property type="evidence" value="ECO:0007669"/>
    <property type="project" value="InterPro"/>
</dbReference>
<dbReference type="PANTHER" id="PTHR11256:SF48">
    <property type="entry name" value="BCL-2-RELATED OVARIAN KILLER PROTEIN"/>
    <property type="match status" value="1"/>
</dbReference>
<evidence type="ECO:0000256" key="2">
    <source>
        <dbReference type="ARBA" id="ARBA00009458"/>
    </source>
</evidence>
<evidence type="ECO:0000256" key="5">
    <source>
        <dbReference type="ARBA" id="ARBA00022989"/>
    </source>
</evidence>
<dbReference type="PANTHER" id="PTHR11256">
    <property type="entry name" value="BCL-2 RELATED"/>
    <property type="match status" value="1"/>
</dbReference>
<evidence type="ECO:0000256" key="3">
    <source>
        <dbReference type="ARBA" id="ARBA00022692"/>
    </source>
</evidence>
<dbReference type="Gene3D" id="1.10.437.10">
    <property type="entry name" value="Blc2-like"/>
    <property type="match status" value="2"/>
</dbReference>
<evidence type="ECO:0000313" key="11">
    <source>
        <dbReference type="Proteomes" id="UP000075920"/>
    </source>
</evidence>
<evidence type="ECO:0000256" key="8">
    <source>
        <dbReference type="SAM" id="Phobius"/>
    </source>
</evidence>
<keyword evidence="4" id="KW-0053">Apoptosis</keyword>
<dbReference type="PRINTS" id="PR01862">
    <property type="entry name" value="BCL2FAMILY"/>
</dbReference>
<dbReference type="GO" id="GO:0051400">
    <property type="term" value="F:BH domain binding"/>
    <property type="evidence" value="ECO:0007669"/>
    <property type="project" value="TreeGrafter"/>
</dbReference>
<feature type="transmembrane region" description="Helical" evidence="8">
    <location>
        <begin position="554"/>
        <end position="575"/>
    </location>
</feature>
<dbReference type="SMART" id="SM00337">
    <property type="entry name" value="BCL"/>
    <property type="match status" value="2"/>
</dbReference>
<dbReference type="Proteomes" id="UP000075920">
    <property type="component" value="Unassembled WGS sequence"/>
</dbReference>
<reference evidence="10" key="2">
    <citation type="submission" date="2020-05" db="UniProtKB">
        <authorList>
            <consortium name="EnsemblMetazoa"/>
        </authorList>
    </citation>
    <scope>IDENTIFICATION</scope>
    <source>
        <strain evidence="10">MINIMUS1</strain>
    </source>
</reference>
<evidence type="ECO:0000256" key="7">
    <source>
        <dbReference type="SAM" id="MobiDB-lite"/>
    </source>
</evidence>
<dbReference type="CDD" id="cd06845">
    <property type="entry name" value="Bcl-2_like"/>
    <property type="match status" value="2"/>
</dbReference>
<sequence length="588" mass="63495">MHGFITFRSDHPAGKTGWAPIKSDVMAASGLLKVEHPSNNGTGLVPGRLSLSTDNLAAGSRLGNGERGGSLTPNLPSMDRLSAPILTRRKFSFPANLHSTALLGFPEIGHRDGMGSGGASLSASSTALSARRRLSNVSDVVTRKLSSTIGWKQPVLPSQDIITQGKCLCGQYIRCRLKRSGVFNRKLGLQRIRSIVGTPSIHVVREVFPALLSVGEELERMYPRIYNGIARQLTRFGRGELKTPETAPVLMSAIARDLFKTDITWGKVVSLFAIAGGLSVDCVRQGHPDYLPKLVEGVADVIEDELVTWISENGGWVKMSSTSSAGLQQASPRSPIVAAAVAAASAIGSASVGGSGSVVGWTNKRSPIHHLTTSQDVINQGKCLCGEYIRARLKRSGLLNRKILQRLRNSMEHCSAIGGGVVVREALPLLNGMGEELERMHPRLYTNVSRQISNEPWGELTEPDTVGYLLHVVAKDLFKSGITWGKVISLFAIAGGLAVDCVRQDHADYMQQLIEGTADVIEEDLSGWLVERGGWLGLQDHVHPPQPEMSVTGWLSLTALTLVIIYVVSLFLRMIGSSYIEPNRSATH</sequence>
<dbReference type="GO" id="GO:0005741">
    <property type="term" value="C:mitochondrial outer membrane"/>
    <property type="evidence" value="ECO:0007669"/>
    <property type="project" value="TreeGrafter"/>
</dbReference>
<dbReference type="GO" id="GO:0008630">
    <property type="term" value="P:intrinsic apoptotic signaling pathway in response to DNA damage"/>
    <property type="evidence" value="ECO:0007669"/>
    <property type="project" value="TreeGrafter"/>
</dbReference>